<keyword evidence="1" id="KW-1133">Transmembrane helix</keyword>
<proteinExistence type="predicted"/>
<feature type="transmembrane region" description="Helical" evidence="1">
    <location>
        <begin position="12"/>
        <end position="36"/>
    </location>
</feature>
<dbReference type="EMBL" id="JACAZI010000007">
    <property type="protein sequence ID" value="KAF7355988.1"/>
    <property type="molecule type" value="Genomic_DNA"/>
</dbReference>
<feature type="transmembrane region" description="Helical" evidence="1">
    <location>
        <begin position="107"/>
        <end position="129"/>
    </location>
</feature>
<keyword evidence="3" id="KW-1185">Reference proteome</keyword>
<keyword evidence="1" id="KW-0472">Membrane</keyword>
<protein>
    <submittedName>
        <fullName evidence="2">Uncharacterized protein</fullName>
    </submittedName>
</protein>
<accession>A0A8H6YA46</accession>
<feature type="transmembrane region" description="Helical" evidence="1">
    <location>
        <begin position="179"/>
        <end position="200"/>
    </location>
</feature>
<evidence type="ECO:0000313" key="2">
    <source>
        <dbReference type="EMBL" id="KAF7355988.1"/>
    </source>
</evidence>
<feature type="transmembrane region" description="Helical" evidence="1">
    <location>
        <begin position="232"/>
        <end position="249"/>
    </location>
</feature>
<sequence length="309" mass="33575">MLDITILPANLASLILESLLYGLLLLLFISTIYFLATRRTLAGTTQTAKHHLTSLVFLGVTTLFLLVTVHWSIVIYQAFFAFIHLGSVATEEAFYADLSQKTEVVNVALFCLAILVGDALVTYRLWVIWGGNQKIVIFPIFALTGLAVASTGLIVELAKGEPRLRGASFDGESRPWEATGFMLSLVANLYSTTCIAFRIWGVETVTSGSVSRLQVPSSALILFLSDTEFNKWFLSILVESAALQTFWLISYGMTSLFGSNAAFIAGGTFPAILGISNTLIHARVGLGWSQDSAMKNEPEASGKYPKNGV</sequence>
<keyword evidence="1" id="KW-0812">Transmembrane</keyword>
<dbReference type="Proteomes" id="UP000620124">
    <property type="component" value="Unassembled WGS sequence"/>
</dbReference>
<name>A0A8H6YA46_9AGAR</name>
<dbReference type="AlphaFoldDB" id="A0A8H6YA46"/>
<feature type="transmembrane region" description="Helical" evidence="1">
    <location>
        <begin position="135"/>
        <end position="158"/>
    </location>
</feature>
<organism evidence="2 3">
    <name type="scientific">Mycena venus</name>
    <dbReference type="NCBI Taxonomy" id="2733690"/>
    <lineage>
        <taxon>Eukaryota</taxon>
        <taxon>Fungi</taxon>
        <taxon>Dikarya</taxon>
        <taxon>Basidiomycota</taxon>
        <taxon>Agaricomycotina</taxon>
        <taxon>Agaricomycetes</taxon>
        <taxon>Agaricomycetidae</taxon>
        <taxon>Agaricales</taxon>
        <taxon>Marasmiineae</taxon>
        <taxon>Mycenaceae</taxon>
        <taxon>Mycena</taxon>
    </lineage>
</organism>
<dbReference type="OrthoDB" id="2756618at2759"/>
<comment type="caution">
    <text evidence="2">The sequence shown here is derived from an EMBL/GenBank/DDBJ whole genome shotgun (WGS) entry which is preliminary data.</text>
</comment>
<feature type="transmembrane region" description="Helical" evidence="1">
    <location>
        <begin position="261"/>
        <end position="280"/>
    </location>
</feature>
<feature type="transmembrane region" description="Helical" evidence="1">
    <location>
        <begin position="48"/>
        <end position="67"/>
    </location>
</feature>
<evidence type="ECO:0000256" key="1">
    <source>
        <dbReference type="SAM" id="Phobius"/>
    </source>
</evidence>
<reference evidence="2" key="1">
    <citation type="submission" date="2020-05" db="EMBL/GenBank/DDBJ databases">
        <title>Mycena genomes resolve the evolution of fungal bioluminescence.</title>
        <authorList>
            <person name="Tsai I.J."/>
        </authorList>
    </citation>
    <scope>NUCLEOTIDE SEQUENCE</scope>
    <source>
        <strain evidence="2">CCC161011</strain>
    </source>
</reference>
<gene>
    <name evidence="2" type="ORF">MVEN_00928200</name>
</gene>
<evidence type="ECO:0000313" key="3">
    <source>
        <dbReference type="Proteomes" id="UP000620124"/>
    </source>
</evidence>